<accession>A0AAE0W5I0</accession>
<comment type="caution">
    <text evidence="1">The sequence shown here is derived from an EMBL/GenBank/DDBJ whole genome shotgun (WGS) entry which is preliminary data.</text>
</comment>
<reference evidence="1" key="2">
    <citation type="journal article" date="2021" name="Genome Biol. Evol.">
        <title>Developing a high-quality reference genome for a parasitic bivalve with doubly uniparental inheritance (Bivalvia: Unionida).</title>
        <authorList>
            <person name="Smith C.H."/>
        </authorList>
    </citation>
    <scope>NUCLEOTIDE SEQUENCE</scope>
    <source>
        <strain evidence="1">CHS0354</strain>
        <tissue evidence="1">Mantle</tissue>
    </source>
</reference>
<dbReference type="Proteomes" id="UP001195483">
    <property type="component" value="Unassembled WGS sequence"/>
</dbReference>
<keyword evidence="2" id="KW-1185">Reference proteome</keyword>
<evidence type="ECO:0000313" key="1">
    <source>
        <dbReference type="EMBL" id="KAK3602281.1"/>
    </source>
</evidence>
<gene>
    <name evidence="1" type="ORF">CHS0354_022022</name>
</gene>
<protein>
    <submittedName>
        <fullName evidence="1">Uncharacterized protein</fullName>
    </submittedName>
</protein>
<reference evidence="1" key="1">
    <citation type="journal article" date="2021" name="Genome Biol. Evol.">
        <title>A High-Quality Reference Genome for a Parasitic Bivalve with Doubly Uniparental Inheritance (Bivalvia: Unionida).</title>
        <authorList>
            <person name="Smith C.H."/>
        </authorList>
    </citation>
    <scope>NUCLEOTIDE SEQUENCE</scope>
    <source>
        <strain evidence="1">CHS0354</strain>
    </source>
</reference>
<reference evidence="1" key="3">
    <citation type="submission" date="2023-05" db="EMBL/GenBank/DDBJ databases">
        <authorList>
            <person name="Smith C.H."/>
        </authorList>
    </citation>
    <scope>NUCLEOTIDE SEQUENCE</scope>
    <source>
        <strain evidence="1">CHS0354</strain>
        <tissue evidence="1">Mantle</tissue>
    </source>
</reference>
<proteinExistence type="predicted"/>
<dbReference type="EMBL" id="JAEAOA010001335">
    <property type="protein sequence ID" value="KAK3602281.1"/>
    <property type="molecule type" value="Genomic_DNA"/>
</dbReference>
<name>A0AAE0W5I0_9BIVA</name>
<dbReference type="AlphaFoldDB" id="A0AAE0W5I0"/>
<sequence>MYPTPLVVYTHTHKGKCFLYVSMHVFTFYQLGPGYTISLMCHPEEMINGNAKPNFLSSLHYFKSPRCSQLKRAPLNKKLPLLMNSYKMKYTADIYYIPLPTIGLVKFDIKTNVLQHVAVWKSLFFVRNISGHIHFRKLLFFLSE</sequence>
<organism evidence="1 2">
    <name type="scientific">Potamilus streckersoni</name>
    <dbReference type="NCBI Taxonomy" id="2493646"/>
    <lineage>
        <taxon>Eukaryota</taxon>
        <taxon>Metazoa</taxon>
        <taxon>Spiralia</taxon>
        <taxon>Lophotrochozoa</taxon>
        <taxon>Mollusca</taxon>
        <taxon>Bivalvia</taxon>
        <taxon>Autobranchia</taxon>
        <taxon>Heteroconchia</taxon>
        <taxon>Palaeoheterodonta</taxon>
        <taxon>Unionida</taxon>
        <taxon>Unionoidea</taxon>
        <taxon>Unionidae</taxon>
        <taxon>Ambleminae</taxon>
        <taxon>Lampsilini</taxon>
        <taxon>Potamilus</taxon>
    </lineage>
</organism>
<evidence type="ECO:0000313" key="2">
    <source>
        <dbReference type="Proteomes" id="UP001195483"/>
    </source>
</evidence>